<reference evidence="1" key="1">
    <citation type="submission" date="2009-10" db="EMBL/GenBank/DDBJ databases">
        <title>Diversity of trophic interactions inside an arsenic-rich microbial ecosystem.</title>
        <authorList>
            <person name="Bertin P.N."/>
            <person name="Heinrich-Salmeron A."/>
            <person name="Pelletier E."/>
            <person name="Goulhen-Chollet F."/>
            <person name="Arsene-Ploetze F."/>
            <person name="Gallien S."/>
            <person name="Calteau A."/>
            <person name="Vallenet D."/>
            <person name="Casiot C."/>
            <person name="Chane-Woon-Ming B."/>
            <person name="Giloteaux L."/>
            <person name="Barakat M."/>
            <person name="Bonnefoy V."/>
            <person name="Bruneel O."/>
            <person name="Chandler M."/>
            <person name="Cleiss J."/>
            <person name="Duran R."/>
            <person name="Elbaz-Poulichet F."/>
            <person name="Fonknechten N."/>
            <person name="Lauga B."/>
            <person name="Mornico D."/>
            <person name="Ortet P."/>
            <person name="Schaeffer C."/>
            <person name="Siguier P."/>
            <person name="Alexander Thil Smith A."/>
            <person name="Van Dorsselaer A."/>
            <person name="Weissenbach J."/>
            <person name="Medigue C."/>
            <person name="Le Paslier D."/>
        </authorList>
    </citation>
    <scope>NUCLEOTIDE SEQUENCE</scope>
</reference>
<sequence>MPFLPLSIRHALRCGGAVIRHGVRQMGIEFRLLPGVMLLENGLHRAQEVVELLGIPRLYGLGHLLKEHPQVLMPFAQQGRQGMLAVALQCFECGKQHRFLHEHMSLHDAATKLFQQPCSILPSTFLHGGSAGFQKRIQPFMVVLHDLIYATHGALLLSAERVKRLQGSS</sequence>
<protein>
    <submittedName>
        <fullName evidence="1">Uncharacterized protein</fullName>
    </submittedName>
</protein>
<gene>
    <name evidence="1" type="ORF">CARN5_0383</name>
</gene>
<dbReference type="AlphaFoldDB" id="E6QFW3"/>
<name>E6QFW3_9ZZZZ</name>
<evidence type="ECO:0000313" key="1">
    <source>
        <dbReference type="EMBL" id="CBI06109.1"/>
    </source>
</evidence>
<organism evidence="1">
    <name type="scientific">mine drainage metagenome</name>
    <dbReference type="NCBI Taxonomy" id="410659"/>
    <lineage>
        <taxon>unclassified sequences</taxon>
        <taxon>metagenomes</taxon>
        <taxon>ecological metagenomes</taxon>
    </lineage>
</organism>
<proteinExistence type="predicted"/>
<comment type="caution">
    <text evidence="1">The sequence shown here is derived from an EMBL/GenBank/DDBJ whole genome shotgun (WGS) entry which is preliminary data.</text>
</comment>
<accession>E6QFW3</accession>
<dbReference type="EMBL" id="CABP01000158">
    <property type="protein sequence ID" value="CBI06109.1"/>
    <property type="molecule type" value="Genomic_DNA"/>
</dbReference>